<gene>
    <name evidence="4" type="ORF">KSF_025230</name>
</gene>
<keyword evidence="1 2" id="KW-0378">Hydrolase</keyword>
<dbReference type="GO" id="GO:0004081">
    <property type="term" value="F:bis(5'-nucleosyl)-tetraphosphatase (asymmetrical) activity"/>
    <property type="evidence" value="ECO:0007669"/>
    <property type="project" value="TreeGrafter"/>
</dbReference>
<dbReference type="PROSITE" id="PS00893">
    <property type="entry name" value="NUDIX_BOX"/>
    <property type="match status" value="1"/>
</dbReference>
<comment type="caution">
    <text evidence="4">The sequence shown here is derived from an EMBL/GenBank/DDBJ whole genome shotgun (WGS) entry which is preliminary data.</text>
</comment>
<dbReference type="PANTHER" id="PTHR21340:SF0">
    <property type="entry name" value="BIS(5'-NUCLEOSYL)-TETRAPHOSPHATASE [ASYMMETRICAL]"/>
    <property type="match status" value="1"/>
</dbReference>
<feature type="domain" description="Nudix hydrolase" evidence="3">
    <location>
        <begin position="4"/>
        <end position="140"/>
    </location>
</feature>
<comment type="similarity">
    <text evidence="2">Belongs to the Nudix hydrolase family.</text>
</comment>
<name>A0A8J3IKK1_9CHLR</name>
<dbReference type="PRINTS" id="PR00502">
    <property type="entry name" value="NUDIXFAMILY"/>
</dbReference>
<evidence type="ECO:0000259" key="3">
    <source>
        <dbReference type="PROSITE" id="PS51462"/>
    </source>
</evidence>
<dbReference type="PROSITE" id="PS51462">
    <property type="entry name" value="NUDIX"/>
    <property type="match status" value="1"/>
</dbReference>
<sequence>MAVRTEVSAGAFILRDIDGELKVALAQHRRSEKIWNIPKGHVEPGETIEQAALREIAEEAGLFNVTLIRYLGSILRESVKENGDIVQKTIHYYLAYASDDHQQPSEPTDNKFTVVGWFPAQQAIQLLPYESDRAFFREHLPLLLIRS</sequence>
<dbReference type="GO" id="GO:0006167">
    <property type="term" value="P:AMP biosynthetic process"/>
    <property type="evidence" value="ECO:0007669"/>
    <property type="project" value="TreeGrafter"/>
</dbReference>
<evidence type="ECO:0000256" key="1">
    <source>
        <dbReference type="ARBA" id="ARBA00022801"/>
    </source>
</evidence>
<dbReference type="Pfam" id="PF00293">
    <property type="entry name" value="NUDIX"/>
    <property type="match status" value="1"/>
</dbReference>
<dbReference type="InterPro" id="IPR020084">
    <property type="entry name" value="NUDIX_hydrolase_CS"/>
</dbReference>
<keyword evidence="5" id="KW-1185">Reference proteome</keyword>
<evidence type="ECO:0000313" key="5">
    <source>
        <dbReference type="Proteomes" id="UP000597444"/>
    </source>
</evidence>
<organism evidence="4 5">
    <name type="scientific">Reticulibacter mediterranei</name>
    <dbReference type="NCBI Taxonomy" id="2778369"/>
    <lineage>
        <taxon>Bacteria</taxon>
        <taxon>Bacillati</taxon>
        <taxon>Chloroflexota</taxon>
        <taxon>Ktedonobacteria</taxon>
        <taxon>Ktedonobacterales</taxon>
        <taxon>Reticulibacteraceae</taxon>
        <taxon>Reticulibacter</taxon>
    </lineage>
</organism>
<dbReference type="Gene3D" id="3.90.79.10">
    <property type="entry name" value="Nucleoside Triphosphate Pyrophosphohydrolase"/>
    <property type="match status" value="1"/>
</dbReference>
<dbReference type="AlphaFoldDB" id="A0A8J3IKK1"/>
<reference evidence="4" key="1">
    <citation type="submission" date="2020-10" db="EMBL/GenBank/DDBJ databases">
        <title>Taxonomic study of unclassified bacteria belonging to the class Ktedonobacteria.</title>
        <authorList>
            <person name="Yabe S."/>
            <person name="Wang C.M."/>
            <person name="Zheng Y."/>
            <person name="Sakai Y."/>
            <person name="Cavaletti L."/>
            <person name="Monciardini P."/>
            <person name="Donadio S."/>
        </authorList>
    </citation>
    <scope>NUCLEOTIDE SEQUENCE</scope>
    <source>
        <strain evidence="4">ID150040</strain>
    </source>
</reference>
<dbReference type="GO" id="GO:0006754">
    <property type="term" value="P:ATP biosynthetic process"/>
    <property type="evidence" value="ECO:0007669"/>
    <property type="project" value="TreeGrafter"/>
</dbReference>
<evidence type="ECO:0000313" key="4">
    <source>
        <dbReference type="EMBL" id="GHO92475.1"/>
    </source>
</evidence>
<proteinExistence type="inferred from homology"/>
<dbReference type="InterPro" id="IPR000086">
    <property type="entry name" value="NUDIX_hydrolase_dom"/>
</dbReference>
<dbReference type="Proteomes" id="UP000597444">
    <property type="component" value="Unassembled WGS sequence"/>
</dbReference>
<dbReference type="InterPro" id="IPR015797">
    <property type="entry name" value="NUDIX_hydrolase-like_dom_sf"/>
</dbReference>
<protein>
    <recommendedName>
        <fullName evidence="3">Nudix hydrolase domain-containing protein</fullName>
    </recommendedName>
</protein>
<dbReference type="EMBL" id="BNJK01000001">
    <property type="protein sequence ID" value="GHO92475.1"/>
    <property type="molecule type" value="Genomic_DNA"/>
</dbReference>
<dbReference type="CDD" id="cd03673">
    <property type="entry name" value="NUDIX_Ap6A_hydrolase"/>
    <property type="match status" value="1"/>
</dbReference>
<dbReference type="InterPro" id="IPR020476">
    <property type="entry name" value="Nudix_hydrolase"/>
</dbReference>
<dbReference type="PANTHER" id="PTHR21340">
    <property type="entry name" value="DIADENOSINE 5,5-P1,P4-TETRAPHOSPHATE PYROPHOSPHOHYDROLASE MUTT"/>
    <property type="match status" value="1"/>
</dbReference>
<evidence type="ECO:0000256" key="2">
    <source>
        <dbReference type="RuleBase" id="RU003476"/>
    </source>
</evidence>
<accession>A0A8J3IKK1</accession>
<dbReference type="RefSeq" id="WP_220203305.1">
    <property type="nucleotide sequence ID" value="NZ_BNJK01000001.1"/>
</dbReference>
<dbReference type="SUPFAM" id="SSF55811">
    <property type="entry name" value="Nudix"/>
    <property type="match status" value="1"/>
</dbReference>
<dbReference type="InterPro" id="IPR051325">
    <property type="entry name" value="Nudix_hydrolase_domain"/>
</dbReference>